<organism evidence="1 2">
    <name type="scientific">Gossypium stocksii</name>
    <dbReference type="NCBI Taxonomy" id="47602"/>
    <lineage>
        <taxon>Eukaryota</taxon>
        <taxon>Viridiplantae</taxon>
        <taxon>Streptophyta</taxon>
        <taxon>Embryophyta</taxon>
        <taxon>Tracheophyta</taxon>
        <taxon>Spermatophyta</taxon>
        <taxon>Magnoliopsida</taxon>
        <taxon>eudicotyledons</taxon>
        <taxon>Gunneridae</taxon>
        <taxon>Pentapetalae</taxon>
        <taxon>rosids</taxon>
        <taxon>malvids</taxon>
        <taxon>Malvales</taxon>
        <taxon>Malvaceae</taxon>
        <taxon>Malvoideae</taxon>
        <taxon>Gossypium</taxon>
    </lineage>
</organism>
<accession>A0A9D3V6U1</accession>
<reference evidence="1 2" key="1">
    <citation type="journal article" date="2021" name="Plant Biotechnol. J.">
        <title>Multi-omics assisted identification of the key and species-specific regulatory components of drought-tolerant mechanisms in Gossypium stocksii.</title>
        <authorList>
            <person name="Yu D."/>
            <person name="Ke L."/>
            <person name="Zhang D."/>
            <person name="Wu Y."/>
            <person name="Sun Y."/>
            <person name="Mei J."/>
            <person name="Sun J."/>
            <person name="Sun Y."/>
        </authorList>
    </citation>
    <scope>NUCLEOTIDE SEQUENCE [LARGE SCALE GENOMIC DNA]</scope>
    <source>
        <strain evidence="2">cv. E1</strain>
        <tissue evidence="1">Leaf</tissue>
    </source>
</reference>
<evidence type="ECO:0000313" key="2">
    <source>
        <dbReference type="Proteomes" id="UP000828251"/>
    </source>
</evidence>
<evidence type="ECO:0000313" key="1">
    <source>
        <dbReference type="EMBL" id="KAH1073040.1"/>
    </source>
</evidence>
<gene>
    <name evidence="1" type="ORF">J1N35_025368</name>
</gene>
<protein>
    <submittedName>
        <fullName evidence="1">Uncharacterized protein</fullName>
    </submittedName>
</protein>
<dbReference type="EMBL" id="JAIQCV010000008">
    <property type="protein sequence ID" value="KAH1073040.1"/>
    <property type="molecule type" value="Genomic_DNA"/>
</dbReference>
<sequence>MANVRGVIHVIIGTDEEWAKSNTKRKTHLRSVTSVVLPKRLCQQEKYRVKFSEKDDNSMCDEEGNDPMVVIATIIGFQVKRILVHSGSVVEGVGGGSNVKKTSIRMGYCDNKAWKS</sequence>
<proteinExistence type="predicted"/>
<dbReference type="AlphaFoldDB" id="A0A9D3V6U1"/>
<keyword evidence="2" id="KW-1185">Reference proteome</keyword>
<comment type="caution">
    <text evidence="1">The sequence shown here is derived from an EMBL/GenBank/DDBJ whole genome shotgun (WGS) entry which is preliminary data.</text>
</comment>
<name>A0A9D3V6U1_9ROSI</name>
<dbReference type="Proteomes" id="UP000828251">
    <property type="component" value="Unassembled WGS sequence"/>
</dbReference>